<protein>
    <recommendedName>
        <fullName evidence="4">Alpha-carbonic anhydrase domain-containing protein</fullName>
    </recommendedName>
</protein>
<evidence type="ECO:0000256" key="3">
    <source>
        <dbReference type="SAM" id="Phobius"/>
    </source>
</evidence>
<dbReference type="EMBL" id="CAJEWN010000375">
    <property type="protein sequence ID" value="CAD2180585.1"/>
    <property type="molecule type" value="Genomic_DNA"/>
</dbReference>
<dbReference type="OrthoDB" id="5978072at2759"/>
<proteinExistence type="inferred from homology"/>
<sequence length="407" mass="46735">MKSSTLLLYISSLWNPIFYFLYCFLFRQSKKHFFLFIPSFKKMPFWLAALGFLCIQPCILIGPDFWGLMHKHWRMCKAGKLQSPINLDPEKLVFDPGLGKLTISRERLENAELWNTGQFPLLFVNNSFNNNEKSNNNNLNSVNVKLSGGPAFPYNYQFQQLLFHFGDIKKGEVGSEHTINRVRFPAEIQLLAYNSDLYENFTQAQSQPRGLLAVGIIVDIGDKTNVELKRLAKAAINIKYRNQVVQIKHFQPSALLPHTDYYITYEGSLTFPGCFETVNWVIYNSPIYITAEDLNLWSELLQSEKPTEINTNLKKKNQVDDSSLLSSPPITLSSNFRPLKAQNGRILRTNINIKLKPSPPFPYYSSPTDGNCPSNVYVDMGYQTNPKRTEKRLLQQPLLNKSGNRQK</sequence>
<accession>A0A6V7W079</accession>
<dbReference type="Gene3D" id="3.10.200.10">
    <property type="entry name" value="Alpha carbonic anhydrase"/>
    <property type="match status" value="1"/>
</dbReference>
<dbReference type="SUPFAM" id="SSF51069">
    <property type="entry name" value="Carbonic anhydrase"/>
    <property type="match status" value="1"/>
</dbReference>
<dbReference type="SMART" id="SM01057">
    <property type="entry name" value="Carb_anhydrase"/>
    <property type="match status" value="1"/>
</dbReference>
<comment type="similarity">
    <text evidence="1">Belongs to the alpha-carbonic anhydrase family.</text>
</comment>
<evidence type="ECO:0000256" key="1">
    <source>
        <dbReference type="ARBA" id="ARBA00010718"/>
    </source>
</evidence>
<evidence type="ECO:0000313" key="5">
    <source>
        <dbReference type="EMBL" id="CAD2180585.1"/>
    </source>
</evidence>
<dbReference type="Pfam" id="PF00194">
    <property type="entry name" value="Carb_anhydrase"/>
    <property type="match status" value="1"/>
</dbReference>
<dbReference type="PROSITE" id="PS51144">
    <property type="entry name" value="ALPHA_CA_2"/>
    <property type="match status" value="1"/>
</dbReference>
<dbReference type="PANTHER" id="PTHR18952:SF208">
    <property type="entry name" value="CARBONIC ANHYDRASE XA-RELATED"/>
    <property type="match status" value="1"/>
</dbReference>
<evidence type="ECO:0000313" key="6">
    <source>
        <dbReference type="Proteomes" id="UP000580250"/>
    </source>
</evidence>
<evidence type="ECO:0000259" key="4">
    <source>
        <dbReference type="PROSITE" id="PS51144"/>
    </source>
</evidence>
<dbReference type="AlphaFoldDB" id="A0A6V7W079"/>
<feature type="compositionally biased region" description="Polar residues" evidence="2">
    <location>
        <begin position="397"/>
        <end position="407"/>
    </location>
</feature>
<dbReference type="InterPro" id="IPR001148">
    <property type="entry name" value="CA_dom"/>
</dbReference>
<feature type="transmembrane region" description="Helical" evidence="3">
    <location>
        <begin position="45"/>
        <end position="66"/>
    </location>
</feature>
<dbReference type="GO" id="GO:0006730">
    <property type="term" value="P:one-carbon metabolic process"/>
    <property type="evidence" value="ECO:0007669"/>
    <property type="project" value="TreeGrafter"/>
</dbReference>
<keyword evidence="3" id="KW-0472">Membrane</keyword>
<keyword evidence="3" id="KW-1133">Transmembrane helix</keyword>
<feature type="region of interest" description="Disordered" evidence="2">
    <location>
        <begin position="381"/>
        <end position="407"/>
    </location>
</feature>
<dbReference type="PANTHER" id="PTHR18952">
    <property type="entry name" value="CARBONIC ANHYDRASE"/>
    <property type="match status" value="1"/>
</dbReference>
<keyword evidence="3" id="KW-0812">Transmembrane</keyword>
<organism evidence="5 6">
    <name type="scientific">Meloidogyne enterolobii</name>
    <name type="common">Root-knot nematode worm</name>
    <name type="synonym">Meloidogyne mayaguensis</name>
    <dbReference type="NCBI Taxonomy" id="390850"/>
    <lineage>
        <taxon>Eukaryota</taxon>
        <taxon>Metazoa</taxon>
        <taxon>Ecdysozoa</taxon>
        <taxon>Nematoda</taxon>
        <taxon>Chromadorea</taxon>
        <taxon>Rhabditida</taxon>
        <taxon>Tylenchina</taxon>
        <taxon>Tylenchomorpha</taxon>
        <taxon>Tylenchoidea</taxon>
        <taxon>Meloidogynidae</taxon>
        <taxon>Meloidogyninae</taxon>
        <taxon>Meloidogyne</taxon>
    </lineage>
</organism>
<dbReference type="InterPro" id="IPR036398">
    <property type="entry name" value="CA_dom_sf"/>
</dbReference>
<feature type="transmembrane region" description="Helical" evidence="3">
    <location>
        <begin position="6"/>
        <end position="25"/>
    </location>
</feature>
<dbReference type="InterPro" id="IPR023561">
    <property type="entry name" value="Carbonic_anhydrase_a-class"/>
</dbReference>
<dbReference type="GO" id="GO:0004089">
    <property type="term" value="F:carbonate dehydratase activity"/>
    <property type="evidence" value="ECO:0007669"/>
    <property type="project" value="InterPro"/>
</dbReference>
<dbReference type="Proteomes" id="UP000580250">
    <property type="component" value="Unassembled WGS sequence"/>
</dbReference>
<evidence type="ECO:0000256" key="2">
    <source>
        <dbReference type="SAM" id="MobiDB-lite"/>
    </source>
</evidence>
<feature type="domain" description="Alpha-carbonic anhydrase" evidence="4">
    <location>
        <begin position="48"/>
        <end position="351"/>
    </location>
</feature>
<reference evidence="5 6" key="1">
    <citation type="submission" date="2020-08" db="EMBL/GenBank/DDBJ databases">
        <authorList>
            <person name="Koutsovoulos G."/>
            <person name="Danchin GJ E."/>
        </authorList>
    </citation>
    <scope>NUCLEOTIDE SEQUENCE [LARGE SCALE GENOMIC DNA]</scope>
</reference>
<name>A0A6V7W079_MELEN</name>
<gene>
    <name evidence="5" type="ORF">MENT_LOCUS32673</name>
</gene>
<dbReference type="GO" id="GO:0008270">
    <property type="term" value="F:zinc ion binding"/>
    <property type="evidence" value="ECO:0007669"/>
    <property type="project" value="InterPro"/>
</dbReference>
<comment type="caution">
    <text evidence="5">The sequence shown here is derived from an EMBL/GenBank/DDBJ whole genome shotgun (WGS) entry which is preliminary data.</text>
</comment>